<protein>
    <recommendedName>
        <fullName evidence="4">Lipoprotein</fullName>
    </recommendedName>
</protein>
<name>A0A1H2Z4S8_ACIFE</name>
<gene>
    <name evidence="2" type="ORF">SAMN05216495_11361</name>
</gene>
<sequence length="163" mass="18700">MKKQLLALVFSCFVLWGCGDALAAKPTEWSLLGENKSGTYYTDLASFKQEPKTPSLTQATARAVLKNPSFIRLLDHLYAKKLKETDSAKECIMDVEIDEAGHTYRINQIQVLTRNGKTLEKKKIKENFSPIPQRTFVDALEKEIQAWKMEHKKESVKHENPRF</sequence>
<evidence type="ECO:0000256" key="1">
    <source>
        <dbReference type="SAM" id="SignalP"/>
    </source>
</evidence>
<reference evidence="2 3" key="1">
    <citation type="submission" date="2016-10" db="EMBL/GenBank/DDBJ databases">
        <authorList>
            <person name="Varghese N."/>
            <person name="Submissions S."/>
        </authorList>
    </citation>
    <scope>NUCLEOTIDE SEQUENCE [LARGE SCALE GENOMIC DNA]</scope>
    <source>
        <strain evidence="2 3">WCC6</strain>
    </source>
</reference>
<evidence type="ECO:0000313" key="2">
    <source>
        <dbReference type="EMBL" id="SDX12008.1"/>
    </source>
</evidence>
<dbReference type="EMBL" id="FNOP01000013">
    <property type="protein sequence ID" value="SDX12008.1"/>
    <property type="molecule type" value="Genomic_DNA"/>
</dbReference>
<dbReference type="Proteomes" id="UP000182379">
    <property type="component" value="Unassembled WGS sequence"/>
</dbReference>
<accession>A0A1H2Z4S8</accession>
<proteinExistence type="predicted"/>
<dbReference type="AlphaFoldDB" id="A0A1H2Z4S8"/>
<evidence type="ECO:0008006" key="4">
    <source>
        <dbReference type="Google" id="ProtNLM"/>
    </source>
</evidence>
<keyword evidence="1" id="KW-0732">Signal</keyword>
<feature type="signal peptide" evidence="1">
    <location>
        <begin position="1"/>
        <end position="23"/>
    </location>
</feature>
<dbReference type="RefSeq" id="WP_074707139.1">
    <property type="nucleotide sequence ID" value="NZ_CALAKB010000031.1"/>
</dbReference>
<comment type="caution">
    <text evidence="2">The sequence shown here is derived from an EMBL/GenBank/DDBJ whole genome shotgun (WGS) entry which is preliminary data.</text>
</comment>
<organism evidence="2 3">
    <name type="scientific">Acidaminococcus fermentans</name>
    <dbReference type="NCBI Taxonomy" id="905"/>
    <lineage>
        <taxon>Bacteria</taxon>
        <taxon>Bacillati</taxon>
        <taxon>Bacillota</taxon>
        <taxon>Negativicutes</taxon>
        <taxon>Acidaminococcales</taxon>
        <taxon>Acidaminococcaceae</taxon>
        <taxon>Acidaminococcus</taxon>
    </lineage>
</organism>
<evidence type="ECO:0000313" key="3">
    <source>
        <dbReference type="Proteomes" id="UP000182379"/>
    </source>
</evidence>
<feature type="chain" id="PRO_5032367987" description="Lipoprotein" evidence="1">
    <location>
        <begin position="24"/>
        <end position="163"/>
    </location>
</feature>